<evidence type="ECO:0000313" key="3">
    <source>
        <dbReference type="Proteomes" id="UP000518266"/>
    </source>
</evidence>
<dbReference type="AlphaFoldDB" id="A0A7J5XIU9"/>
<feature type="compositionally biased region" description="Gly residues" evidence="1">
    <location>
        <begin position="1"/>
        <end position="12"/>
    </location>
</feature>
<dbReference type="Proteomes" id="UP000518266">
    <property type="component" value="Unassembled WGS sequence"/>
</dbReference>
<proteinExistence type="predicted"/>
<organism evidence="2 3">
    <name type="scientific">Dissostichus mawsoni</name>
    <name type="common">Antarctic cod</name>
    <dbReference type="NCBI Taxonomy" id="36200"/>
    <lineage>
        <taxon>Eukaryota</taxon>
        <taxon>Metazoa</taxon>
        <taxon>Chordata</taxon>
        <taxon>Craniata</taxon>
        <taxon>Vertebrata</taxon>
        <taxon>Euteleostomi</taxon>
        <taxon>Actinopterygii</taxon>
        <taxon>Neopterygii</taxon>
        <taxon>Teleostei</taxon>
        <taxon>Neoteleostei</taxon>
        <taxon>Acanthomorphata</taxon>
        <taxon>Eupercaria</taxon>
        <taxon>Perciformes</taxon>
        <taxon>Notothenioidei</taxon>
        <taxon>Nototheniidae</taxon>
        <taxon>Dissostichus</taxon>
    </lineage>
</organism>
<reference evidence="2 3" key="1">
    <citation type="submission" date="2020-03" db="EMBL/GenBank/DDBJ databases">
        <title>Dissostichus mawsoni Genome sequencing and assembly.</title>
        <authorList>
            <person name="Park H."/>
        </authorList>
    </citation>
    <scope>NUCLEOTIDE SEQUENCE [LARGE SCALE GENOMIC DNA]</scope>
    <source>
        <strain evidence="2">DM0001</strain>
        <tissue evidence="2">Muscle</tissue>
    </source>
</reference>
<protein>
    <submittedName>
        <fullName evidence="2">Uncharacterized protein</fullName>
    </submittedName>
</protein>
<comment type="caution">
    <text evidence="2">The sequence shown here is derived from an EMBL/GenBank/DDBJ whole genome shotgun (WGS) entry which is preliminary data.</text>
</comment>
<sequence>MKEGVGDGGGGVPHRRDPRHRLNPGKELKDRGCSSCYSCPLCAINSLPDVSPPPSIFSASSLHPCGAASSPDVRACDRSKHCCGDCFKKVLYSGCAIPYTPPTMHHNGHQVVQPLGIGGVPGGVEEAELQGKTTR</sequence>
<feature type="region of interest" description="Disordered" evidence="1">
    <location>
        <begin position="1"/>
        <end position="31"/>
    </location>
</feature>
<evidence type="ECO:0000256" key="1">
    <source>
        <dbReference type="SAM" id="MobiDB-lite"/>
    </source>
</evidence>
<evidence type="ECO:0000313" key="2">
    <source>
        <dbReference type="EMBL" id="KAF3836517.1"/>
    </source>
</evidence>
<accession>A0A7J5XIU9</accession>
<dbReference type="EMBL" id="JAAKFY010000024">
    <property type="protein sequence ID" value="KAF3836517.1"/>
    <property type="molecule type" value="Genomic_DNA"/>
</dbReference>
<keyword evidence="3" id="KW-1185">Reference proteome</keyword>
<name>A0A7J5XIU9_DISMA</name>
<gene>
    <name evidence="2" type="ORF">F7725_029075</name>
</gene>